<name>A0A5C6E3P9_9BACT</name>
<dbReference type="EMBL" id="SJPY01000003">
    <property type="protein sequence ID" value="TWU43522.1"/>
    <property type="molecule type" value="Genomic_DNA"/>
</dbReference>
<dbReference type="Proteomes" id="UP000315471">
    <property type="component" value="Unassembled WGS sequence"/>
</dbReference>
<proteinExistence type="predicted"/>
<comment type="caution">
    <text evidence="1">The sequence shown here is derived from an EMBL/GenBank/DDBJ whole genome shotgun (WGS) entry which is preliminary data.</text>
</comment>
<gene>
    <name evidence="1" type="ORF">Q31b_25630</name>
</gene>
<evidence type="ECO:0000313" key="1">
    <source>
        <dbReference type="EMBL" id="TWU43522.1"/>
    </source>
</evidence>
<organism evidence="1 2">
    <name type="scientific">Novipirellula aureliae</name>
    <dbReference type="NCBI Taxonomy" id="2527966"/>
    <lineage>
        <taxon>Bacteria</taxon>
        <taxon>Pseudomonadati</taxon>
        <taxon>Planctomycetota</taxon>
        <taxon>Planctomycetia</taxon>
        <taxon>Pirellulales</taxon>
        <taxon>Pirellulaceae</taxon>
        <taxon>Novipirellula</taxon>
    </lineage>
</organism>
<keyword evidence="2" id="KW-1185">Reference proteome</keyword>
<dbReference type="InterPro" id="IPR029455">
    <property type="entry name" value="GHL15"/>
</dbReference>
<evidence type="ECO:0000313" key="2">
    <source>
        <dbReference type="Proteomes" id="UP000315471"/>
    </source>
</evidence>
<dbReference type="Pfam" id="PF14885">
    <property type="entry name" value="GHL15"/>
    <property type="match status" value="1"/>
</dbReference>
<accession>A0A5C6E3P9</accession>
<dbReference type="InterPro" id="IPR017853">
    <property type="entry name" value="GH"/>
</dbReference>
<protein>
    <recommendedName>
        <fullName evidence="3">Glycoside-hydrolase family GH114 TIM-barrel domain-containing protein</fullName>
    </recommendedName>
</protein>
<reference evidence="1 2" key="1">
    <citation type="submission" date="2019-02" db="EMBL/GenBank/DDBJ databases">
        <title>Deep-cultivation of Planctomycetes and their phenomic and genomic characterization uncovers novel biology.</title>
        <authorList>
            <person name="Wiegand S."/>
            <person name="Jogler M."/>
            <person name="Boedeker C."/>
            <person name="Pinto D."/>
            <person name="Vollmers J."/>
            <person name="Rivas-Marin E."/>
            <person name="Kohn T."/>
            <person name="Peeters S.H."/>
            <person name="Heuer A."/>
            <person name="Rast P."/>
            <person name="Oberbeckmann S."/>
            <person name="Bunk B."/>
            <person name="Jeske O."/>
            <person name="Meyerdierks A."/>
            <person name="Storesund J.E."/>
            <person name="Kallscheuer N."/>
            <person name="Luecker S."/>
            <person name="Lage O.M."/>
            <person name="Pohl T."/>
            <person name="Merkel B.J."/>
            <person name="Hornburger P."/>
            <person name="Mueller R.-W."/>
            <person name="Bruemmer F."/>
            <person name="Labrenz M."/>
            <person name="Spormann A.M."/>
            <person name="Op Den Camp H."/>
            <person name="Overmann J."/>
            <person name="Amann R."/>
            <person name="Jetten M.S.M."/>
            <person name="Mascher T."/>
            <person name="Medema M.H."/>
            <person name="Devos D.P."/>
            <person name="Kaster A.-K."/>
            <person name="Ovreas L."/>
            <person name="Rohde M."/>
            <person name="Galperin M.Y."/>
            <person name="Jogler C."/>
        </authorList>
    </citation>
    <scope>NUCLEOTIDE SEQUENCE [LARGE SCALE GENOMIC DNA]</scope>
    <source>
        <strain evidence="1 2">Q31b</strain>
    </source>
</reference>
<dbReference type="AlphaFoldDB" id="A0A5C6E3P9"/>
<dbReference type="SUPFAM" id="SSF51445">
    <property type="entry name" value="(Trans)glycosidases"/>
    <property type="match status" value="1"/>
</dbReference>
<evidence type="ECO:0008006" key="3">
    <source>
        <dbReference type="Google" id="ProtNLM"/>
    </source>
</evidence>
<sequence>MNHNTYPAHAILTLKTKMKKKLPQAMVVLMILLSLAVPTHSIAQESQKTDKATAWTLSDGSQFVPKSCFPEFSWETTPMYYHFGDIDRVLKPEEVKFISERTGFICIEKSHGFKMLGDAVLGAKHEADAFHEMKPDTKVLYYFNSLIAWPFTQFNKEFTPAGIAKNPDLKEFLIRNSRTGELQFMENRNGADVAYSFNALNPEFRTWWIDSVMKGLEISDCDGVFIDRMNVAGRPGDAKEKVKGEMMAALRERLGPDKILLGNNAADNEEVFSSCDAFMFEHAKPEKITKENILKEWGDLLRVAKAGKISVYRFGVKGGSRPAAGVEETPTEKMARWSREQFEFYQACYLIGAQPYSYFQFNWGWNLSDGNLVDYPGILKRLGPPKDAYKRVTPDGWEFTREFEHASIWVDTDKRTAKITWR</sequence>